<dbReference type="RefSeq" id="WP_071906631.1">
    <property type="nucleotide sequence ID" value="NZ_LT607756.1"/>
</dbReference>
<proteinExistence type="predicted"/>
<comment type="subcellular location">
    <subcellularLocation>
        <location evidence="1">Membrane</location>
        <topology evidence="1">Multi-pass membrane protein</topology>
    </subcellularLocation>
</comment>
<feature type="transmembrane region" description="Helical" evidence="6">
    <location>
        <begin position="226"/>
        <end position="243"/>
    </location>
</feature>
<feature type="transmembrane region" description="Helical" evidence="6">
    <location>
        <begin position="436"/>
        <end position="454"/>
    </location>
</feature>
<evidence type="ECO:0000256" key="3">
    <source>
        <dbReference type="ARBA" id="ARBA00022692"/>
    </source>
</evidence>
<evidence type="ECO:0000256" key="2">
    <source>
        <dbReference type="ARBA" id="ARBA00022448"/>
    </source>
</evidence>
<dbReference type="AlphaFoldDB" id="A0A1D3L1K2"/>
<gene>
    <name evidence="7" type="primary">yhdG</name>
    <name evidence="7" type="ORF">MCBB_0917</name>
</gene>
<dbReference type="PANTHER" id="PTHR43243">
    <property type="entry name" value="INNER MEMBRANE TRANSPORTER YGJI-RELATED"/>
    <property type="match status" value="1"/>
</dbReference>
<evidence type="ECO:0000256" key="6">
    <source>
        <dbReference type="SAM" id="Phobius"/>
    </source>
</evidence>
<feature type="transmembrane region" description="Helical" evidence="6">
    <location>
        <begin position="354"/>
        <end position="373"/>
    </location>
</feature>
<dbReference type="Proteomes" id="UP000094707">
    <property type="component" value="Chromosome I"/>
</dbReference>
<evidence type="ECO:0000256" key="1">
    <source>
        <dbReference type="ARBA" id="ARBA00004141"/>
    </source>
</evidence>
<name>A0A1D3L1K2_9EURY</name>
<keyword evidence="4 6" id="KW-1133">Transmembrane helix</keyword>
<dbReference type="PIRSF" id="PIRSF006060">
    <property type="entry name" value="AA_transporter"/>
    <property type="match status" value="1"/>
</dbReference>
<dbReference type="GeneID" id="30411765"/>
<dbReference type="PATRIC" id="fig|129848.4.peg.921"/>
<dbReference type="InterPro" id="IPR002293">
    <property type="entry name" value="AA/rel_permease1"/>
</dbReference>
<keyword evidence="3 6" id="KW-0812">Transmembrane</keyword>
<protein>
    <submittedName>
        <fullName evidence="7">Putative amino acid permease YhdG</fullName>
    </submittedName>
</protein>
<dbReference type="OrthoDB" id="43026at2157"/>
<dbReference type="KEGG" id="mcub:MCBB_0917"/>
<dbReference type="PANTHER" id="PTHR43243:SF4">
    <property type="entry name" value="CATIONIC AMINO ACID TRANSPORTER 4"/>
    <property type="match status" value="1"/>
</dbReference>
<evidence type="ECO:0000256" key="4">
    <source>
        <dbReference type="ARBA" id="ARBA00022989"/>
    </source>
</evidence>
<keyword evidence="5 6" id="KW-0472">Membrane</keyword>
<feature type="transmembrane region" description="Helical" evidence="6">
    <location>
        <begin position="32"/>
        <end position="55"/>
    </location>
</feature>
<sequence>MTRKIFWKKPISSLLDASSGDKSLKRVLGPGGLLLMGIGAIIGAGIFILTGIASANYSGPALIISFMVAGAACLFTALCYAEFATMVPVAGSAYTYSYVTLGEIWAWIIGWDLVLEYLVIVAAVSVGWSGYIVHVFMTLGLYLPPALINPFGLNGGAINLPAVLIIASITALLVKGARESSNFNAVIVTIKVAVILIFLMIGVNYINPTNYTPFMPYGWSGVFKGAAIIFFAYIGFDAITTAAEEVKKPQRTIPLAIVGSLIISSILYIAVAAVLNGMVPYFEFKTTAAPVAYALEKVGIRWADIIVSVGALCGITSVLLVNMFGQTRIFFAMSRDGLLPKTFSKVHKNFKTPINGIILVGAVASVLAAFLPLNDIVELVNIGTLAAFTIVSAAVIVLRRQRPDIERPFKCPFVPLVLAAAIVFCLFLITQLPTVTHLRFLVWLLIGLAVYYFYGRRRSNLTSKHSS</sequence>
<dbReference type="STRING" id="118062.MCBB_0917"/>
<feature type="transmembrane region" description="Helical" evidence="6">
    <location>
        <begin position="61"/>
        <end position="83"/>
    </location>
</feature>
<dbReference type="EMBL" id="LT607756">
    <property type="protein sequence ID" value="SCG85477.1"/>
    <property type="molecule type" value="Genomic_DNA"/>
</dbReference>
<accession>A0A1D3L1K2</accession>
<evidence type="ECO:0000256" key="5">
    <source>
        <dbReference type="ARBA" id="ARBA00023136"/>
    </source>
</evidence>
<feature type="transmembrane region" description="Helical" evidence="6">
    <location>
        <begin position="186"/>
        <end position="206"/>
    </location>
</feature>
<evidence type="ECO:0000313" key="7">
    <source>
        <dbReference type="EMBL" id="SCG85477.1"/>
    </source>
</evidence>
<dbReference type="Pfam" id="PF13520">
    <property type="entry name" value="AA_permease_2"/>
    <property type="match status" value="1"/>
</dbReference>
<evidence type="ECO:0000313" key="8">
    <source>
        <dbReference type="Proteomes" id="UP000094707"/>
    </source>
</evidence>
<keyword evidence="2" id="KW-0813">Transport</keyword>
<feature type="transmembrane region" description="Helical" evidence="6">
    <location>
        <begin position="411"/>
        <end position="430"/>
    </location>
</feature>
<feature type="transmembrane region" description="Helical" evidence="6">
    <location>
        <begin position="302"/>
        <end position="325"/>
    </location>
</feature>
<dbReference type="Gene3D" id="1.20.1740.10">
    <property type="entry name" value="Amino acid/polyamine transporter I"/>
    <property type="match status" value="1"/>
</dbReference>
<feature type="transmembrane region" description="Helical" evidence="6">
    <location>
        <begin position="104"/>
        <end position="131"/>
    </location>
</feature>
<reference evidence="7 8" key="1">
    <citation type="submission" date="2016-08" db="EMBL/GenBank/DDBJ databases">
        <authorList>
            <person name="Seilhamer J.J."/>
        </authorList>
    </citation>
    <scope>NUCLEOTIDE SEQUENCE [LARGE SCALE GENOMIC DNA]</scope>
    <source>
        <strain evidence="7">Buetzberg</strain>
    </source>
</reference>
<feature type="transmembrane region" description="Helical" evidence="6">
    <location>
        <begin position="151"/>
        <end position="174"/>
    </location>
</feature>
<organism evidence="7 8">
    <name type="scientific">Methanobacterium congolense</name>
    <dbReference type="NCBI Taxonomy" id="118062"/>
    <lineage>
        <taxon>Archaea</taxon>
        <taxon>Methanobacteriati</taxon>
        <taxon>Methanobacteriota</taxon>
        <taxon>Methanomada group</taxon>
        <taxon>Methanobacteria</taxon>
        <taxon>Methanobacteriales</taxon>
        <taxon>Methanobacteriaceae</taxon>
        <taxon>Methanobacterium</taxon>
    </lineage>
</organism>
<feature type="transmembrane region" description="Helical" evidence="6">
    <location>
        <begin position="379"/>
        <end position="399"/>
    </location>
</feature>
<keyword evidence="8" id="KW-1185">Reference proteome</keyword>
<dbReference type="GO" id="GO:0016020">
    <property type="term" value="C:membrane"/>
    <property type="evidence" value="ECO:0007669"/>
    <property type="project" value="UniProtKB-SubCell"/>
</dbReference>
<feature type="transmembrane region" description="Helical" evidence="6">
    <location>
        <begin position="255"/>
        <end position="282"/>
    </location>
</feature>
<dbReference type="GO" id="GO:0015171">
    <property type="term" value="F:amino acid transmembrane transporter activity"/>
    <property type="evidence" value="ECO:0007669"/>
    <property type="project" value="TreeGrafter"/>
</dbReference>